<dbReference type="Pfam" id="PF06073">
    <property type="entry name" value="DUF934"/>
    <property type="match status" value="1"/>
</dbReference>
<dbReference type="EMBL" id="WUWG01000001">
    <property type="protein sequence ID" value="MXU64566.1"/>
    <property type="molecule type" value="Genomic_DNA"/>
</dbReference>
<name>A0A6B0TL20_9RHOB</name>
<protein>
    <submittedName>
        <fullName evidence="1">DUF934 domain-containing protein</fullName>
    </submittedName>
</protein>
<accession>A0A6B0TL20</accession>
<dbReference type="InterPro" id="IPR008318">
    <property type="entry name" value="UCP030820"/>
</dbReference>
<organism evidence="1 2">
    <name type="scientific">Oceanomicrobium pacificus</name>
    <dbReference type="NCBI Taxonomy" id="2692916"/>
    <lineage>
        <taxon>Bacteria</taxon>
        <taxon>Pseudomonadati</taxon>
        <taxon>Pseudomonadota</taxon>
        <taxon>Alphaproteobacteria</taxon>
        <taxon>Rhodobacterales</taxon>
        <taxon>Paracoccaceae</taxon>
        <taxon>Oceanomicrobium</taxon>
    </lineage>
</organism>
<comment type="caution">
    <text evidence="1">The sequence shown here is derived from an EMBL/GenBank/DDBJ whole genome shotgun (WGS) entry which is preliminary data.</text>
</comment>
<keyword evidence="2" id="KW-1185">Reference proteome</keyword>
<evidence type="ECO:0000313" key="2">
    <source>
        <dbReference type="Proteomes" id="UP000436016"/>
    </source>
</evidence>
<dbReference type="Proteomes" id="UP000436016">
    <property type="component" value="Unassembled WGS sequence"/>
</dbReference>
<evidence type="ECO:0000313" key="1">
    <source>
        <dbReference type="EMBL" id="MXU64566.1"/>
    </source>
</evidence>
<dbReference type="RefSeq" id="WP_160852069.1">
    <property type="nucleotide sequence ID" value="NZ_WUWG01000001.1"/>
</dbReference>
<reference evidence="1 2" key="1">
    <citation type="submission" date="2019-12" db="EMBL/GenBank/DDBJ databases">
        <title>Strain KN286 was isolated from seawater, which was collected from Caroline Seamount in the tropical western Pacific.</title>
        <authorList>
            <person name="Wang Q."/>
        </authorList>
    </citation>
    <scope>NUCLEOTIDE SEQUENCE [LARGE SCALE GENOMIC DNA]</scope>
    <source>
        <strain evidence="1 2">KN286</strain>
    </source>
</reference>
<dbReference type="AlphaFoldDB" id="A0A6B0TL20"/>
<sequence>MSIIVRDDGFHDDNLAAATEAGAYLLVPLEEVKAANRAKVEAPFGVIVDNATPAAELVDVFDRADTIHIPFPSFADGRGFSLARQLRALGYQGRLRAVGHVIPDQYPMARRCGFDEVEISDDLAKRAPQDQWLARSDWDRTSYQDVVGRAV</sequence>
<proteinExistence type="predicted"/>
<gene>
    <name evidence="1" type="ORF">GSH16_03835</name>
</gene>